<dbReference type="Proteomes" id="UP001474120">
    <property type="component" value="Unassembled WGS sequence"/>
</dbReference>
<keyword evidence="5" id="KW-0812">Transmembrane</keyword>
<dbReference type="RefSeq" id="WP_342159259.1">
    <property type="nucleotide sequence ID" value="NZ_JBCDNA010000001.1"/>
</dbReference>
<dbReference type="InterPro" id="IPR019734">
    <property type="entry name" value="TPR_rpt"/>
</dbReference>
<proteinExistence type="predicted"/>
<dbReference type="Gene3D" id="1.10.10.60">
    <property type="entry name" value="Homeodomain-like"/>
    <property type="match status" value="1"/>
</dbReference>
<evidence type="ECO:0000256" key="2">
    <source>
        <dbReference type="ARBA" id="ARBA00023125"/>
    </source>
</evidence>
<keyword evidence="4" id="KW-0802">TPR repeat</keyword>
<keyword evidence="8" id="KW-1185">Reference proteome</keyword>
<dbReference type="PROSITE" id="PS50005">
    <property type="entry name" value="TPR"/>
    <property type="match status" value="1"/>
</dbReference>
<sequence>MDEAFIHKVRSALFDHMEDESFGVAELSRKIGLSKSQTLRKIKRATGKTASEFIRETRLQEAAELLKNQNFTAAEIAYRVGFGSPSYFNKCFHDRYGMTPGEFKLQAKVIESADTPFIPYTQKSHGKTALIVSALIILFTALFLHDNFFNKELIKTEQRDYSIAVLPFLDLAENDNSDYLADGITEAITLELAKNRTIRVISRGSAMKFKGAKKSYGEIARELDVNLLLEGSVLIDNDSLSVIAQLIEPFPREKHLWAGNYNLKFENILTIVSGISSSISKEINLAVLPKDQRAENYPVNPVAYDLYMRGRHLYNHQTPSSVQNAVSYLNRSIAVDSNFAPAFASLAESYILLHKFFQNEEEKNRFETLGRLAIDKALQKGPYLAEAYITKGNILGKFDWDWEGMRQMTEKGLELDPNNSYAHTQLSKYFLYKNNMPRSIQEALIAEKLDPLNPRAGRIVAEQYFYDRQFEKSLEQFKKVLELHPEDTFTYNGLGIVQWVLGEKENARMTFLKFQQLMNNHSMEEKFESSSFDEAIEYWLSRAKKKEPLYCSNPSQVAMVSAFMNQDAEALIYLEVAYAQHDGDLPSMLLRPMFEPLYQEPRFLDLVTKTGVALNVPIMQ</sequence>
<dbReference type="Gene3D" id="3.40.50.10070">
    <property type="entry name" value="TolB, N-terminal domain"/>
    <property type="match status" value="1"/>
</dbReference>
<evidence type="ECO:0000313" key="7">
    <source>
        <dbReference type="EMBL" id="MEL4455434.1"/>
    </source>
</evidence>
<evidence type="ECO:0000313" key="8">
    <source>
        <dbReference type="Proteomes" id="UP001474120"/>
    </source>
</evidence>
<evidence type="ECO:0000256" key="5">
    <source>
        <dbReference type="SAM" id="Phobius"/>
    </source>
</evidence>
<feature type="domain" description="HTH araC/xylS-type" evidence="6">
    <location>
        <begin position="7"/>
        <end position="106"/>
    </location>
</feature>
<dbReference type="InterPro" id="IPR020449">
    <property type="entry name" value="Tscrpt_reg_AraC-type_HTH"/>
</dbReference>
<keyword evidence="5" id="KW-0472">Membrane</keyword>
<feature type="transmembrane region" description="Helical" evidence="5">
    <location>
        <begin position="128"/>
        <end position="145"/>
    </location>
</feature>
<dbReference type="PRINTS" id="PR00032">
    <property type="entry name" value="HTHARAC"/>
</dbReference>
<organism evidence="7 8">
    <name type="scientific">Lutimonas vermicola</name>
    <dbReference type="NCBI Taxonomy" id="414288"/>
    <lineage>
        <taxon>Bacteria</taxon>
        <taxon>Pseudomonadati</taxon>
        <taxon>Bacteroidota</taxon>
        <taxon>Flavobacteriia</taxon>
        <taxon>Flavobacteriales</taxon>
        <taxon>Flavobacteriaceae</taxon>
        <taxon>Lutimonas</taxon>
    </lineage>
</organism>
<evidence type="ECO:0000259" key="6">
    <source>
        <dbReference type="PROSITE" id="PS01124"/>
    </source>
</evidence>
<dbReference type="SUPFAM" id="SSF46689">
    <property type="entry name" value="Homeodomain-like"/>
    <property type="match status" value="1"/>
</dbReference>
<keyword evidence="3" id="KW-0804">Transcription</keyword>
<dbReference type="PANTHER" id="PTHR43280:SF2">
    <property type="entry name" value="HTH-TYPE TRANSCRIPTIONAL REGULATOR EXSA"/>
    <property type="match status" value="1"/>
</dbReference>
<keyword evidence="2" id="KW-0238">DNA-binding</keyword>
<dbReference type="PANTHER" id="PTHR43280">
    <property type="entry name" value="ARAC-FAMILY TRANSCRIPTIONAL REGULATOR"/>
    <property type="match status" value="1"/>
</dbReference>
<feature type="repeat" description="TPR" evidence="4">
    <location>
        <begin position="454"/>
        <end position="487"/>
    </location>
</feature>
<accession>A0ABU9KZ16</accession>
<dbReference type="Pfam" id="PF12833">
    <property type="entry name" value="HTH_18"/>
    <property type="match status" value="1"/>
</dbReference>
<dbReference type="InterPro" id="IPR011990">
    <property type="entry name" value="TPR-like_helical_dom_sf"/>
</dbReference>
<evidence type="ECO:0000256" key="4">
    <source>
        <dbReference type="PROSITE-ProRule" id="PRU00339"/>
    </source>
</evidence>
<keyword evidence="1" id="KW-0805">Transcription regulation</keyword>
<evidence type="ECO:0000256" key="3">
    <source>
        <dbReference type="ARBA" id="ARBA00023163"/>
    </source>
</evidence>
<protein>
    <submittedName>
        <fullName evidence="7">Helix-turn-helix domain-containing protein</fullName>
    </submittedName>
</protein>
<reference evidence="7 8" key="1">
    <citation type="submission" date="2024-04" db="EMBL/GenBank/DDBJ databases">
        <title>whole genome sequencing of Lutimonas vermicola strain IMCC1616.</title>
        <authorList>
            <person name="Bae S.S."/>
        </authorList>
    </citation>
    <scope>NUCLEOTIDE SEQUENCE [LARGE SCALE GENOMIC DNA]</scope>
    <source>
        <strain evidence="7 8">IMCC1616</strain>
    </source>
</reference>
<dbReference type="PROSITE" id="PS01124">
    <property type="entry name" value="HTH_ARAC_FAMILY_2"/>
    <property type="match status" value="1"/>
</dbReference>
<name>A0ABU9KZ16_9FLAO</name>
<dbReference type="SMART" id="SM00342">
    <property type="entry name" value="HTH_ARAC"/>
    <property type="match status" value="1"/>
</dbReference>
<dbReference type="InterPro" id="IPR009057">
    <property type="entry name" value="Homeodomain-like_sf"/>
</dbReference>
<dbReference type="EMBL" id="JBCDNA010000001">
    <property type="protein sequence ID" value="MEL4455434.1"/>
    <property type="molecule type" value="Genomic_DNA"/>
</dbReference>
<evidence type="ECO:0000256" key="1">
    <source>
        <dbReference type="ARBA" id="ARBA00023015"/>
    </source>
</evidence>
<gene>
    <name evidence="7" type="ORF">AABB81_05965</name>
</gene>
<keyword evidence="5" id="KW-1133">Transmembrane helix</keyword>
<dbReference type="Gene3D" id="1.25.40.10">
    <property type="entry name" value="Tetratricopeptide repeat domain"/>
    <property type="match status" value="1"/>
</dbReference>
<dbReference type="SUPFAM" id="SSF48452">
    <property type="entry name" value="TPR-like"/>
    <property type="match status" value="1"/>
</dbReference>
<dbReference type="InterPro" id="IPR018060">
    <property type="entry name" value="HTH_AraC"/>
</dbReference>
<comment type="caution">
    <text evidence="7">The sequence shown here is derived from an EMBL/GenBank/DDBJ whole genome shotgun (WGS) entry which is preliminary data.</text>
</comment>